<dbReference type="InterPro" id="IPR010497">
    <property type="entry name" value="Epoxide_hydro_N"/>
</dbReference>
<dbReference type="PANTHER" id="PTHR21661:SF35">
    <property type="entry name" value="EPOXIDE HYDROLASE"/>
    <property type="match status" value="1"/>
</dbReference>
<dbReference type="Proteomes" id="UP001316803">
    <property type="component" value="Unassembled WGS sequence"/>
</dbReference>
<accession>A0AAN8F7N1</accession>
<keyword evidence="2" id="KW-0058">Aromatic hydrocarbons catabolism</keyword>
<keyword evidence="3" id="KW-0378">Hydrolase</keyword>
<feature type="active site" description="Proton donor" evidence="4">
    <location>
        <position position="313"/>
    </location>
</feature>
<dbReference type="AlphaFoldDB" id="A0AAN8F7N1"/>
<comment type="caution">
    <text evidence="6">The sequence shown here is derived from an EMBL/GenBank/DDBJ whole genome shotgun (WGS) entry which is preliminary data.</text>
</comment>
<reference evidence="6 7" key="1">
    <citation type="submission" date="2022-12" db="EMBL/GenBank/DDBJ databases">
        <title>Genomic features and morphological characterization of a novel Knufia sp. strain isolated from spacecraft assembly facility.</title>
        <authorList>
            <person name="Teixeira M."/>
            <person name="Chander A.M."/>
            <person name="Stajich J.E."/>
            <person name="Venkateswaran K."/>
        </authorList>
    </citation>
    <scope>NUCLEOTIDE SEQUENCE [LARGE SCALE GENOMIC DNA]</scope>
    <source>
        <strain evidence="6 7">FJI-L2-BK-P2</strain>
    </source>
</reference>
<dbReference type="GO" id="GO:0004301">
    <property type="term" value="F:epoxide hydrolase activity"/>
    <property type="evidence" value="ECO:0007669"/>
    <property type="project" value="TreeGrafter"/>
</dbReference>
<evidence type="ECO:0000256" key="1">
    <source>
        <dbReference type="ARBA" id="ARBA00010088"/>
    </source>
</evidence>
<dbReference type="PIRSF" id="PIRSF001112">
    <property type="entry name" value="Epoxide_hydrolase"/>
    <property type="match status" value="1"/>
</dbReference>
<sequence>MADITPFQISVPEAQIEDLKARLALAKFPDELEQAGWDLGSPLGDIKRLVAYWKDKYDWRKAEAEMNKFPQYTTTIQAEGFEPLKIHFIWRKSKVENAIPLLFVHGWPGTFHEGLKIFDKLVDGDGTKDPAFDVVLISLPNFGFSEGTKKRGFATEQYAETCNKLMLKLGYGEYVTQGGDWGFYITRAMSLMYPQHVKATHLNFDFATPPTWSEHPFLSLQHALTPYTTREKEGLARKKWFWEEGSGYRLEQGTKPQTLGYALADSPVALLGWLYEKLHDWTDDYPFTEDEVCTWISLYWFSTAGPAANIRIYYEAIHSWNKSSVGKVTRERTAEYIPHVKIGYSHQPAELQPVPRTWTKKLGNVVFDRDSERGGHFFAYEMPDQLVTDLRDMFRKGGGAYGAVKGKKGYNEGAKL</sequence>
<feature type="active site" description="Proton acceptor" evidence="4">
    <location>
        <position position="376"/>
    </location>
</feature>
<dbReference type="GO" id="GO:0097176">
    <property type="term" value="P:epoxide metabolic process"/>
    <property type="evidence" value="ECO:0007669"/>
    <property type="project" value="TreeGrafter"/>
</dbReference>
<evidence type="ECO:0000313" key="7">
    <source>
        <dbReference type="Proteomes" id="UP001316803"/>
    </source>
</evidence>
<dbReference type="InterPro" id="IPR029058">
    <property type="entry name" value="AB_hydrolase_fold"/>
</dbReference>
<evidence type="ECO:0000256" key="2">
    <source>
        <dbReference type="ARBA" id="ARBA00022797"/>
    </source>
</evidence>
<keyword evidence="7" id="KW-1185">Reference proteome</keyword>
<name>A0AAN8F7N1_9EURO</name>
<proteinExistence type="inferred from homology"/>
<dbReference type="PRINTS" id="PR00412">
    <property type="entry name" value="EPOXHYDRLASE"/>
</dbReference>
<dbReference type="InterPro" id="IPR016292">
    <property type="entry name" value="Epoxide_hydrolase"/>
</dbReference>
<dbReference type="Gene3D" id="3.40.50.1820">
    <property type="entry name" value="alpha/beta hydrolase"/>
    <property type="match status" value="1"/>
</dbReference>
<feature type="domain" description="Epoxide hydrolase N-terminal" evidence="5">
    <location>
        <begin position="4"/>
        <end position="113"/>
    </location>
</feature>
<gene>
    <name evidence="6" type="ORF">OHC33_000311</name>
</gene>
<evidence type="ECO:0000313" key="6">
    <source>
        <dbReference type="EMBL" id="KAK5958468.1"/>
    </source>
</evidence>
<feature type="active site" description="Nucleophile" evidence="4">
    <location>
        <position position="180"/>
    </location>
</feature>
<comment type="similarity">
    <text evidence="1">Belongs to the peptidase S33 family.</text>
</comment>
<dbReference type="Pfam" id="PF06441">
    <property type="entry name" value="EHN"/>
    <property type="match status" value="1"/>
</dbReference>
<dbReference type="InterPro" id="IPR000639">
    <property type="entry name" value="Epox_hydrolase-like"/>
</dbReference>
<dbReference type="SUPFAM" id="SSF53474">
    <property type="entry name" value="alpha/beta-Hydrolases"/>
    <property type="match status" value="1"/>
</dbReference>
<protein>
    <recommendedName>
        <fullName evidence="5">Epoxide hydrolase N-terminal domain-containing protein</fullName>
    </recommendedName>
</protein>
<organism evidence="6 7">
    <name type="scientific">Knufia fluminis</name>
    <dbReference type="NCBI Taxonomy" id="191047"/>
    <lineage>
        <taxon>Eukaryota</taxon>
        <taxon>Fungi</taxon>
        <taxon>Dikarya</taxon>
        <taxon>Ascomycota</taxon>
        <taxon>Pezizomycotina</taxon>
        <taxon>Eurotiomycetes</taxon>
        <taxon>Chaetothyriomycetidae</taxon>
        <taxon>Chaetothyriales</taxon>
        <taxon>Trichomeriaceae</taxon>
        <taxon>Knufia</taxon>
    </lineage>
</organism>
<evidence type="ECO:0000256" key="3">
    <source>
        <dbReference type="ARBA" id="ARBA00022801"/>
    </source>
</evidence>
<evidence type="ECO:0000259" key="5">
    <source>
        <dbReference type="Pfam" id="PF06441"/>
    </source>
</evidence>
<evidence type="ECO:0000256" key="4">
    <source>
        <dbReference type="PIRSR" id="PIRSR001112-1"/>
    </source>
</evidence>
<dbReference type="EMBL" id="JAKLMC020000001">
    <property type="protein sequence ID" value="KAK5958468.1"/>
    <property type="molecule type" value="Genomic_DNA"/>
</dbReference>
<dbReference type="PANTHER" id="PTHR21661">
    <property type="entry name" value="EPOXIDE HYDROLASE 1-RELATED"/>
    <property type="match status" value="1"/>
</dbReference>